<reference evidence="2 3" key="1">
    <citation type="journal article" date="2014" name="Genome Announc.">
        <title>Complete genome sequence of Magnetospirillum gryphiswaldense MSR-1.</title>
        <authorList>
            <person name="Wang X."/>
            <person name="Wang Q."/>
            <person name="Zhang W."/>
            <person name="Wang Y."/>
            <person name="Li L."/>
            <person name="Wen T."/>
            <person name="Zhang T."/>
            <person name="Zhang Y."/>
            <person name="Xu J."/>
            <person name="Hu J."/>
            <person name="Li S."/>
            <person name="Liu L."/>
            <person name="Liu J."/>
            <person name="Jiang W."/>
            <person name="Tian J."/>
            <person name="Li Y."/>
            <person name="Schuler D."/>
            <person name="Wang L."/>
            <person name="Li J."/>
        </authorList>
    </citation>
    <scope>NUCLEOTIDE SEQUENCE [LARGE SCALE GENOMIC DNA]</scope>
    <source>
        <strain evidence="3">DSM 6361 / JCM 21280 / NBRC 15271 / MSR-1</strain>
    </source>
</reference>
<dbReference type="PANTHER" id="PTHR12558">
    <property type="entry name" value="CELL DIVISION CYCLE 16,23,27"/>
    <property type="match status" value="1"/>
</dbReference>
<evidence type="ECO:0008006" key="4">
    <source>
        <dbReference type="Google" id="ProtNLM"/>
    </source>
</evidence>
<dbReference type="KEGG" id="mgy:MGMSRv2__4174"/>
<dbReference type="PROSITE" id="PS50005">
    <property type="entry name" value="TPR"/>
    <property type="match status" value="1"/>
</dbReference>
<dbReference type="InterPro" id="IPR011990">
    <property type="entry name" value="TPR-like_helical_dom_sf"/>
</dbReference>
<name>V6F7F2_MAGGM</name>
<evidence type="ECO:0000313" key="2">
    <source>
        <dbReference type="EMBL" id="CDL01389.1"/>
    </source>
</evidence>
<dbReference type="EMBL" id="HG794546">
    <property type="protein sequence ID" value="CDL01389.1"/>
    <property type="molecule type" value="Genomic_DNA"/>
</dbReference>
<dbReference type="Proteomes" id="UP000018922">
    <property type="component" value="Chromosome I"/>
</dbReference>
<dbReference type="InterPro" id="IPR019734">
    <property type="entry name" value="TPR_rpt"/>
</dbReference>
<dbReference type="PANTHER" id="PTHR12558:SF13">
    <property type="entry name" value="CELL DIVISION CYCLE PROTEIN 27 HOMOLOG"/>
    <property type="match status" value="1"/>
</dbReference>
<dbReference type="AlphaFoldDB" id="V6F7F2"/>
<accession>V6F7F2</accession>
<keyword evidence="1" id="KW-0802">TPR repeat</keyword>
<dbReference type="Gene3D" id="1.25.40.10">
    <property type="entry name" value="Tetratricopeptide repeat domain"/>
    <property type="match status" value="2"/>
</dbReference>
<evidence type="ECO:0000313" key="3">
    <source>
        <dbReference type="Proteomes" id="UP000018922"/>
    </source>
</evidence>
<proteinExistence type="predicted"/>
<gene>
    <name evidence="2" type="ordered locus">MGMSRv2__4174</name>
</gene>
<organism evidence="2 3">
    <name type="scientific">Magnetospirillum gryphiswaldense (strain DSM 6361 / JCM 21280 / NBRC 15271 / MSR-1)</name>
    <dbReference type="NCBI Taxonomy" id="431944"/>
    <lineage>
        <taxon>Bacteria</taxon>
        <taxon>Pseudomonadati</taxon>
        <taxon>Pseudomonadota</taxon>
        <taxon>Alphaproteobacteria</taxon>
        <taxon>Rhodospirillales</taxon>
        <taxon>Rhodospirillaceae</taxon>
        <taxon>Magnetospirillum</taxon>
    </lineage>
</organism>
<keyword evidence="3" id="KW-1185">Reference proteome</keyword>
<protein>
    <recommendedName>
        <fullName evidence="4">TPR repeat</fullName>
    </recommendedName>
</protein>
<sequence>MPTSERIERFHAEHALLMGHAALLNERPDQALDWFERLCALNDSSEGWLHQGVALLRLGRMDQARKAFRHCLSRGEQPWAEYARQAEGGAAQDVQAHFPAMFLHSVYELAMDHFRREEFTQCLAMLSTFTTDNGEMPNILSLSAQTCLRLERPQQALALAARAAELRPEVARYHAITATAALAADRLDLALKYAREAVAIQPDLHYALSTLATVLRHMGQTQEALRVMDNALYIHPDDPVLLKQRALIQAMGQGASVIDNHAPPHDPQQTSPS</sequence>
<dbReference type="STRING" id="1430440.MGMSRv2__4174"/>
<evidence type="ECO:0000256" key="1">
    <source>
        <dbReference type="PROSITE-ProRule" id="PRU00339"/>
    </source>
</evidence>
<dbReference type="SMART" id="SM00028">
    <property type="entry name" value="TPR"/>
    <property type="match status" value="5"/>
</dbReference>
<dbReference type="HOGENOM" id="CLU_1018639_0_0_5"/>
<feature type="repeat" description="TPR" evidence="1">
    <location>
        <begin position="205"/>
        <end position="238"/>
    </location>
</feature>
<dbReference type="SUPFAM" id="SSF48452">
    <property type="entry name" value="TPR-like"/>
    <property type="match status" value="2"/>
</dbReference>
<dbReference type="Pfam" id="PF13432">
    <property type="entry name" value="TPR_16"/>
    <property type="match status" value="2"/>
</dbReference>